<dbReference type="Gene3D" id="3.30.1580.10">
    <property type="entry name" value="Head-to-tail joining protein W"/>
    <property type="match status" value="1"/>
</dbReference>
<keyword evidence="2" id="KW-1185">Reference proteome</keyword>
<dbReference type="EMBL" id="QAYG01000015">
    <property type="protein sequence ID" value="PTW53911.1"/>
    <property type="molecule type" value="Genomic_DNA"/>
</dbReference>
<dbReference type="OrthoDB" id="7918661at2"/>
<dbReference type="InterPro" id="IPR036626">
    <property type="entry name" value="GpW_sf"/>
</dbReference>
<dbReference type="AlphaFoldDB" id="A0A2T5UR57"/>
<comment type="caution">
    <text evidence="1">The sequence shown here is derived from an EMBL/GenBank/DDBJ whole genome shotgun (WGS) entry which is preliminary data.</text>
</comment>
<dbReference type="Proteomes" id="UP000244081">
    <property type="component" value="Unassembled WGS sequence"/>
</dbReference>
<proteinExistence type="predicted"/>
<evidence type="ECO:0008006" key="3">
    <source>
        <dbReference type="Google" id="ProtNLM"/>
    </source>
</evidence>
<dbReference type="GO" id="GO:0019058">
    <property type="term" value="P:viral life cycle"/>
    <property type="evidence" value="ECO:0007669"/>
    <property type="project" value="InterPro"/>
</dbReference>
<evidence type="ECO:0000313" key="1">
    <source>
        <dbReference type="EMBL" id="PTW53911.1"/>
    </source>
</evidence>
<evidence type="ECO:0000313" key="2">
    <source>
        <dbReference type="Proteomes" id="UP000244081"/>
    </source>
</evidence>
<organism evidence="1 2">
    <name type="scientific">Breoghania corrubedonensis</name>
    <dbReference type="NCBI Taxonomy" id="665038"/>
    <lineage>
        <taxon>Bacteria</taxon>
        <taxon>Pseudomonadati</taxon>
        <taxon>Pseudomonadota</taxon>
        <taxon>Alphaproteobacteria</taxon>
        <taxon>Hyphomicrobiales</taxon>
        <taxon>Stappiaceae</taxon>
        <taxon>Breoghania</taxon>
    </lineage>
</organism>
<dbReference type="RefSeq" id="WP_107992044.1">
    <property type="nucleotide sequence ID" value="NZ_QAYG01000015.1"/>
</dbReference>
<sequence length="87" mass="10068">MSEIRIRNDVLDTSDPCAVAERLRSIRLTIVAGGQAERVRFGEEEVEYSRANLTLLEREIAKFEDACILKNGGRVKRRRYARRIRFG</sequence>
<name>A0A2T5UR57_9HYPH</name>
<accession>A0A2T5UR57</accession>
<reference evidence="1 2" key="1">
    <citation type="submission" date="2018-04" db="EMBL/GenBank/DDBJ databases">
        <title>Genomic Encyclopedia of Archaeal and Bacterial Type Strains, Phase II (KMG-II): from individual species to whole genera.</title>
        <authorList>
            <person name="Goeker M."/>
        </authorList>
    </citation>
    <scope>NUCLEOTIDE SEQUENCE [LARGE SCALE GENOMIC DNA]</scope>
    <source>
        <strain evidence="1 2">DSM 23382</strain>
    </source>
</reference>
<protein>
    <recommendedName>
        <fullName evidence="3">GpW protein</fullName>
    </recommendedName>
</protein>
<gene>
    <name evidence="1" type="ORF">C8N35_11531</name>
</gene>